<gene>
    <name evidence="4" type="ORF">KTN04_16330</name>
</gene>
<dbReference type="EMBL" id="JAHQZT010000047">
    <property type="protein sequence ID" value="MBV0934903.1"/>
    <property type="molecule type" value="Genomic_DNA"/>
</dbReference>
<name>A0ABS6MF06_9GAMM</name>
<dbReference type="RefSeq" id="WP_217336290.1">
    <property type="nucleotide sequence ID" value="NZ_JAHQZT010000047.1"/>
</dbReference>
<proteinExistence type="predicted"/>
<accession>A0ABS6MF06</accession>
<feature type="region of interest" description="Disordered" evidence="2">
    <location>
        <begin position="142"/>
        <end position="164"/>
    </location>
</feature>
<evidence type="ECO:0000259" key="3">
    <source>
        <dbReference type="PROSITE" id="PS51736"/>
    </source>
</evidence>
<dbReference type="SMART" id="SM00857">
    <property type="entry name" value="Resolvase"/>
    <property type="match status" value="1"/>
</dbReference>
<feature type="active site" description="O-(5'-phospho-DNA)-serine intermediate" evidence="1">
    <location>
        <position position="11"/>
    </location>
</feature>
<evidence type="ECO:0000313" key="5">
    <source>
        <dbReference type="Proteomes" id="UP000755551"/>
    </source>
</evidence>
<dbReference type="Pfam" id="PF00239">
    <property type="entry name" value="Resolvase"/>
    <property type="match status" value="1"/>
</dbReference>
<dbReference type="InterPro" id="IPR050639">
    <property type="entry name" value="SSR_resolvase"/>
</dbReference>
<dbReference type="InterPro" id="IPR006118">
    <property type="entry name" value="Recombinase_CS"/>
</dbReference>
<evidence type="ECO:0000256" key="2">
    <source>
        <dbReference type="SAM" id="MobiDB-lite"/>
    </source>
</evidence>
<protein>
    <submittedName>
        <fullName evidence="4">Recombinase family protein</fullName>
    </submittedName>
</protein>
<evidence type="ECO:0000256" key="1">
    <source>
        <dbReference type="PROSITE-ProRule" id="PRU10137"/>
    </source>
</evidence>
<comment type="caution">
    <text evidence="4">The sequence shown here is derived from an EMBL/GenBank/DDBJ whole genome shotgun (WGS) entry which is preliminary data.</text>
</comment>
<dbReference type="InterPro" id="IPR006119">
    <property type="entry name" value="Resolv_N"/>
</dbReference>
<dbReference type="PANTHER" id="PTHR30461:SF25">
    <property type="entry name" value="RESOLVASE-RELATED"/>
    <property type="match status" value="1"/>
</dbReference>
<feature type="domain" description="Resolvase/invertase-type recombinase catalytic" evidence="3">
    <location>
        <begin position="3"/>
        <end position="156"/>
    </location>
</feature>
<keyword evidence="5" id="KW-1185">Reference proteome</keyword>
<dbReference type="PROSITE" id="PS00397">
    <property type="entry name" value="RECOMBINASES_1"/>
    <property type="match status" value="1"/>
</dbReference>
<organism evidence="4 5">
    <name type="scientific">Marinobacterium weihaiense</name>
    <dbReference type="NCBI Taxonomy" id="2851016"/>
    <lineage>
        <taxon>Bacteria</taxon>
        <taxon>Pseudomonadati</taxon>
        <taxon>Pseudomonadota</taxon>
        <taxon>Gammaproteobacteria</taxon>
        <taxon>Oceanospirillales</taxon>
        <taxon>Oceanospirillaceae</taxon>
        <taxon>Marinobacterium</taxon>
    </lineage>
</organism>
<dbReference type="PROSITE" id="PS51736">
    <property type="entry name" value="RECOMBINASES_3"/>
    <property type="match status" value="1"/>
</dbReference>
<dbReference type="PANTHER" id="PTHR30461">
    <property type="entry name" value="DNA-INVERTASE FROM LAMBDOID PROPHAGE"/>
    <property type="match status" value="1"/>
</dbReference>
<reference evidence="4 5" key="1">
    <citation type="submission" date="2021-06" db="EMBL/GenBank/DDBJ databases">
        <title>Bacterium isolated from marine sediment.</title>
        <authorList>
            <person name="Zhu K.-L."/>
            <person name="Du Z.-J."/>
            <person name="Liang Q.-Y."/>
        </authorList>
    </citation>
    <scope>NUCLEOTIDE SEQUENCE [LARGE SCALE GENOMIC DNA]</scope>
    <source>
        <strain evidence="4 5">A346</strain>
    </source>
</reference>
<dbReference type="Proteomes" id="UP000755551">
    <property type="component" value="Unassembled WGS sequence"/>
</dbReference>
<sequence>MQIVRAYLRASTKEQNANRAKQQLQDFAAQHNLTITTFYAENASGATLNRPELMRLLSESSEGDILLVEQIDRLARLSNEDWDKLKRIINDKKLKIVSPELPTSHVLLEKEASFTSVVLHAVNNLLLDLLAATARKDYEDRRRRQAQGIQTAKQQGKYAGRKEDLSKQTAIKSMLKDKHSYNEIIESVGCSRSLVAKVSKQLKEEAA</sequence>
<evidence type="ECO:0000313" key="4">
    <source>
        <dbReference type="EMBL" id="MBV0934903.1"/>
    </source>
</evidence>
<dbReference type="PROSITE" id="PS00398">
    <property type="entry name" value="RECOMBINASES_2"/>
    <property type="match status" value="1"/>
</dbReference>